<reference evidence="2 3" key="1">
    <citation type="submission" date="2020-03" db="EMBL/GenBank/DDBJ databases">
        <title>Complete genome sequences of two sulfur-disproportionating bacterial strains T55J and Mzg5.</title>
        <authorList>
            <person name="Umezawa K."/>
            <person name="Kojima H."/>
            <person name="Kato Y."/>
            <person name="Fukui M."/>
        </authorList>
    </citation>
    <scope>NUCLEOTIDE SEQUENCE [LARGE SCALE GENOMIC DNA]</scope>
    <source>
        <strain evidence="2 3">T55J</strain>
    </source>
</reference>
<gene>
    <name evidence="2" type="ORF">JZK55_17070</name>
</gene>
<keyword evidence="1" id="KW-0812">Transmembrane</keyword>
<dbReference type="RefSeq" id="WP_203471962.1">
    <property type="nucleotide sequence ID" value="NZ_AP022873.1"/>
</dbReference>
<feature type="transmembrane region" description="Helical" evidence="1">
    <location>
        <begin position="148"/>
        <end position="169"/>
    </location>
</feature>
<evidence type="ECO:0008006" key="4">
    <source>
        <dbReference type="Google" id="ProtNLM"/>
    </source>
</evidence>
<name>A0A7G1H1V4_9BACT</name>
<keyword evidence="1" id="KW-1133">Transmembrane helix</keyword>
<dbReference type="AlphaFoldDB" id="A0A7G1H1V4"/>
<dbReference type="KEGG" id="dtp:JZK55_17070"/>
<evidence type="ECO:0000313" key="3">
    <source>
        <dbReference type="Proteomes" id="UP000516360"/>
    </source>
</evidence>
<dbReference type="EMBL" id="AP022873">
    <property type="protein sequence ID" value="BCB96785.1"/>
    <property type="molecule type" value="Genomic_DNA"/>
</dbReference>
<sequence>MQFDHDEYKQALVKILDASWQSHWYVIHQSVSMIIDVARTYLWTSSAIGAVSVFLIKDIGLMQWSRWALLFAIVFGLASCALSLWVLWGRGYVNSSVLRPINMADFAYEQLMAGKPYHTIYGGLINGISEANETCIQSNRKKVRILRISAPCLFVSFLCLCAAIVARFFNV</sequence>
<dbReference type="Proteomes" id="UP000516360">
    <property type="component" value="Chromosome"/>
</dbReference>
<evidence type="ECO:0000313" key="2">
    <source>
        <dbReference type="EMBL" id="BCB96785.1"/>
    </source>
</evidence>
<feature type="transmembrane region" description="Helical" evidence="1">
    <location>
        <begin position="68"/>
        <end position="88"/>
    </location>
</feature>
<proteinExistence type="predicted"/>
<feature type="transmembrane region" description="Helical" evidence="1">
    <location>
        <begin position="40"/>
        <end position="56"/>
    </location>
</feature>
<keyword evidence="3" id="KW-1185">Reference proteome</keyword>
<protein>
    <recommendedName>
        <fullName evidence="4">Transmembrane protein</fullName>
    </recommendedName>
</protein>
<keyword evidence="1" id="KW-0472">Membrane</keyword>
<accession>A0A7G1H1V4</accession>
<organism evidence="2 3">
    <name type="scientific">Dissulfurispira thermophila</name>
    <dbReference type="NCBI Taxonomy" id="2715679"/>
    <lineage>
        <taxon>Bacteria</taxon>
        <taxon>Pseudomonadati</taxon>
        <taxon>Nitrospirota</taxon>
        <taxon>Thermodesulfovibrionia</taxon>
        <taxon>Thermodesulfovibrionales</taxon>
        <taxon>Dissulfurispiraceae</taxon>
        <taxon>Dissulfurispira</taxon>
    </lineage>
</organism>
<evidence type="ECO:0000256" key="1">
    <source>
        <dbReference type="SAM" id="Phobius"/>
    </source>
</evidence>